<comment type="caution">
    <text evidence="2">The sequence shown here is derived from an EMBL/GenBank/DDBJ whole genome shotgun (WGS) entry which is preliminary data.</text>
</comment>
<reference evidence="2 3" key="1">
    <citation type="submission" date="2019-03" db="EMBL/GenBank/DDBJ databases">
        <title>The genome sequence of a newly discovered highly antifungal drug resistant Aspergillus species, Aspergillus tanneri NIH 1004.</title>
        <authorList>
            <person name="Mounaud S."/>
            <person name="Singh I."/>
            <person name="Joardar V."/>
            <person name="Pakala S."/>
            <person name="Pakala S."/>
            <person name="Venepally P."/>
            <person name="Hoover J."/>
            <person name="Nierman W."/>
            <person name="Chung J."/>
            <person name="Losada L."/>
        </authorList>
    </citation>
    <scope>NUCLEOTIDE SEQUENCE [LARGE SCALE GENOMIC DNA]</scope>
    <source>
        <strain evidence="2 3">NIH1004</strain>
    </source>
</reference>
<proteinExistence type="predicted"/>
<evidence type="ECO:0000313" key="2">
    <source>
        <dbReference type="EMBL" id="THC87517.1"/>
    </source>
</evidence>
<evidence type="ECO:0000256" key="1">
    <source>
        <dbReference type="SAM" id="Phobius"/>
    </source>
</evidence>
<feature type="transmembrane region" description="Helical" evidence="1">
    <location>
        <begin position="31"/>
        <end position="49"/>
    </location>
</feature>
<accession>A0A4S3J0T4</accession>
<sequence length="137" mass="16055">MLVFRFENNSLYTRYGRQFRARLYIYIRADGFYLTSLSLMIQILILLLYHHKYNSNLLLPEHRIYQNSTLRANICTRDETVIRLAEILDLENIVHIRGTPASGKRKYPSVEKVQHFFAVGNVVILDEAQGTYEDTAL</sequence>
<keyword evidence="3" id="KW-1185">Reference proteome</keyword>
<dbReference type="EMBL" id="SOSA01001165">
    <property type="protein sequence ID" value="THC87517.1"/>
    <property type="molecule type" value="Genomic_DNA"/>
</dbReference>
<dbReference type="VEuPathDB" id="FungiDB:EYZ11_013034"/>
<gene>
    <name evidence="2" type="ORF">EYZ11_013034</name>
</gene>
<name>A0A4S3J0T4_9EURO</name>
<keyword evidence="1" id="KW-1133">Transmembrane helix</keyword>
<keyword evidence="1" id="KW-0472">Membrane</keyword>
<dbReference type="AlphaFoldDB" id="A0A4S3J0T4"/>
<organism evidence="2 3">
    <name type="scientific">Aspergillus tanneri</name>
    <dbReference type="NCBI Taxonomy" id="1220188"/>
    <lineage>
        <taxon>Eukaryota</taxon>
        <taxon>Fungi</taxon>
        <taxon>Dikarya</taxon>
        <taxon>Ascomycota</taxon>
        <taxon>Pezizomycotina</taxon>
        <taxon>Eurotiomycetes</taxon>
        <taxon>Eurotiomycetidae</taxon>
        <taxon>Eurotiales</taxon>
        <taxon>Aspergillaceae</taxon>
        <taxon>Aspergillus</taxon>
        <taxon>Aspergillus subgen. Circumdati</taxon>
    </lineage>
</organism>
<protein>
    <submittedName>
        <fullName evidence="2">Uncharacterized protein</fullName>
    </submittedName>
</protein>
<dbReference type="Proteomes" id="UP000308092">
    <property type="component" value="Unassembled WGS sequence"/>
</dbReference>
<evidence type="ECO:0000313" key="3">
    <source>
        <dbReference type="Proteomes" id="UP000308092"/>
    </source>
</evidence>
<keyword evidence="1" id="KW-0812">Transmembrane</keyword>